<comment type="caution">
    <text evidence="10">The sequence shown here is derived from an EMBL/GenBank/DDBJ whole genome shotgun (WGS) entry which is preliminary data.</text>
</comment>
<evidence type="ECO:0000256" key="5">
    <source>
        <dbReference type="ARBA" id="ARBA00022842"/>
    </source>
</evidence>
<dbReference type="InterPro" id="IPR016055">
    <property type="entry name" value="A-D-PHexomutase_a/b/a-I/II/III"/>
</dbReference>
<evidence type="ECO:0000259" key="8">
    <source>
        <dbReference type="Pfam" id="PF02879"/>
    </source>
</evidence>
<keyword evidence="11" id="KW-1185">Reference proteome</keyword>
<keyword evidence="5" id="KW-0460">Magnesium</keyword>
<keyword evidence="3" id="KW-0597">Phosphoprotein</keyword>
<sequence>MTLITHMTPEAQEKLMVKVRNWLAWDKNEKTHAEISKLAEEKNYPELAVRMNGRLLFGTAGIRAPMGGGFARLSDLTVITVTHGFARHVLEELNGKTPTGVAIGYDGRHNSKRFAELASNVFICNGIPVYLFSAVCPTPVVSWATIKLKCDAGLIITASHNPKEDNGYKAYWNNGAQIIGPHDTEIIRIAEAEPKPRDEYWDTHSLSSNPLLKSADVTIDPYFEVEKCLIYHKEINQKTPLKITYSAFHGVGFHYAKRMLQEFGFPVDHFFSVKEQQEPNPDFPTVPFPNPEEGHKVLTLSFKTADANGSTFIIANDPDADRIQIAEKQKNGQWRVFTGNEMGALLTWWVWTNWHKAHPNANKSDVYMINSAVSSQIVRTIADAEGFKNELTLTGFKWMGNKADELRAKGKTVILAWEESIGYMPGHTLDKDGVSAAGMYAEMAAWLETQGKTMQDQLFEIYHKYGFHMVRSSYWYTPSPDVTKELFASLRKNMKYPEKIGHSAVTTVRDLTIGYDNSMPDNKPVLPLSTTSEMITFNLASGNVATLRASGTEPKIKYYIELKTAPGKKESDLAEVTKELEQLEKDVVETLLRPKQFGLIPRK</sequence>
<dbReference type="PANTHER" id="PTHR45745">
    <property type="entry name" value="PHOSPHOMANNOMUTASE 45A"/>
    <property type="match status" value="1"/>
</dbReference>
<evidence type="ECO:0008006" key="12">
    <source>
        <dbReference type="Google" id="ProtNLM"/>
    </source>
</evidence>
<keyword evidence="6" id="KW-0413">Isomerase</keyword>
<evidence type="ECO:0000313" key="10">
    <source>
        <dbReference type="EMBL" id="CAJ0598251.1"/>
    </source>
</evidence>
<dbReference type="Pfam" id="PF02879">
    <property type="entry name" value="PGM_PMM_II"/>
    <property type="match status" value="1"/>
</dbReference>
<dbReference type="InterPro" id="IPR016066">
    <property type="entry name" value="A-D-PHexomutase_CS"/>
</dbReference>
<evidence type="ECO:0000256" key="2">
    <source>
        <dbReference type="ARBA" id="ARBA00010231"/>
    </source>
</evidence>
<dbReference type="PRINTS" id="PR00509">
    <property type="entry name" value="PGMPMM"/>
</dbReference>
<comment type="similarity">
    <text evidence="2">Belongs to the phosphohexose mutase family.</text>
</comment>
<dbReference type="InterPro" id="IPR005845">
    <property type="entry name" value="A-D-PHexomutase_a/b/a-II"/>
</dbReference>
<name>A0AA36M543_CYLNA</name>
<dbReference type="SUPFAM" id="SSF53738">
    <property type="entry name" value="Phosphoglucomutase, first 3 domains"/>
    <property type="match status" value="3"/>
</dbReference>
<comment type="cofactor">
    <cofactor evidence="1">
        <name>Mg(2+)</name>
        <dbReference type="ChEBI" id="CHEBI:18420"/>
    </cofactor>
</comment>
<evidence type="ECO:0000256" key="6">
    <source>
        <dbReference type="ARBA" id="ARBA00023235"/>
    </source>
</evidence>
<accession>A0AA36M543</accession>
<evidence type="ECO:0000256" key="1">
    <source>
        <dbReference type="ARBA" id="ARBA00001946"/>
    </source>
</evidence>
<dbReference type="GO" id="GO:0000287">
    <property type="term" value="F:magnesium ion binding"/>
    <property type="evidence" value="ECO:0007669"/>
    <property type="project" value="InterPro"/>
</dbReference>
<dbReference type="GO" id="GO:0006166">
    <property type="term" value="P:purine ribonucleoside salvage"/>
    <property type="evidence" value="ECO:0007669"/>
    <property type="project" value="TreeGrafter"/>
</dbReference>
<evidence type="ECO:0000259" key="9">
    <source>
        <dbReference type="Pfam" id="PF02880"/>
    </source>
</evidence>
<dbReference type="Pfam" id="PF02878">
    <property type="entry name" value="PGM_PMM_I"/>
    <property type="match status" value="1"/>
</dbReference>
<dbReference type="InterPro" id="IPR005844">
    <property type="entry name" value="A-D-PHexomutase_a/b/a-I"/>
</dbReference>
<feature type="domain" description="Alpha-D-phosphohexomutase alpha/beta/alpha" evidence="7">
    <location>
        <begin position="55"/>
        <end position="194"/>
    </location>
</feature>
<feature type="domain" description="Alpha-D-phosphohexomutase alpha/beta/alpha" evidence="9">
    <location>
        <begin position="340"/>
        <end position="465"/>
    </location>
</feature>
<evidence type="ECO:0000313" key="11">
    <source>
        <dbReference type="Proteomes" id="UP001176961"/>
    </source>
</evidence>
<dbReference type="InterPro" id="IPR005841">
    <property type="entry name" value="Alpha-D-phosphohexomutase_SF"/>
</dbReference>
<dbReference type="SUPFAM" id="SSF55957">
    <property type="entry name" value="Phosphoglucomutase, C-terminal domain"/>
    <property type="match status" value="1"/>
</dbReference>
<dbReference type="EMBL" id="CATQJL010000223">
    <property type="protein sequence ID" value="CAJ0598251.1"/>
    <property type="molecule type" value="Genomic_DNA"/>
</dbReference>
<dbReference type="Proteomes" id="UP001176961">
    <property type="component" value="Unassembled WGS sequence"/>
</dbReference>
<dbReference type="AlphaFoldDB" id="A0AA36M543"/>
<dbReference type="Gene3D" id="3.40.120.10">
    <property type="entry name" value="Alpha-D-Glucose-1,6-Bisphosphate, subunit A, domain 3"/>
    <property type="match status" value="3"/>
</dbReference>
<organism evidence="10 11">
    <name type="scientific">Cylicocyclus nassatus</name>
    <name type="common">Nematode worm</name>
    <dbReference type="NCBI Taxonomy" id="53992"/>
    <lineage>
        <taxon>Eukaryota</taxon>
        <taxon>Metazoa</taxon>
        <taxon>Ecdysozoa</taxon>
        <taxon>Nematoda</taxon>
        <taxon>Chromadorea</taxon>
        <taxon>Rhabditida</taxon>
        <taxon>Rhabditina</taxon>
        <taxon>Rhabditomorpha</taxon>
        <taxon>Strongyloidea</taxon>
        <taxon>Strongylidae</taxon>
        <taxon>Cylicocyclus</taxon>
    </lineage>
</organism>
<keyword evidence="4" id="KW-0479">Metal-binding</keyword>
<dbReference type="PROSITE" id="PS00710">
    <property type="entry name" value="PGM_PMM"/>
    <property type="match status" value="1"/>
</dbReference>
<evidence type="ECO:0000256" key="4">
    <source>
        <dbReference type="ARBA" id="ARBA00022723"/>
    </source>
</evidence>
<protein>
    <recommendedName>
        <fullName evidence="12">Phosphoglucomutase</fullName>
    </recommendedName>
</protein>
<dbReference type="GO" id="GO:0005975">
    <property type="term" value="P:carbohydrate metabolic process"/>
    <property type="evidence" value="ECO:0007669"/>
    <property type="project" value="InterPro"/>
</dbReference>
<dbReference type="Pfam" id="PF02880">
    <property type="entry name" value="PGM_PMM_III"/>
    <property type="match status" value="1"/>
</dbReference>
<gene>
    <name evidence="10" type="ORF">CYNAS_LOCUS10234</name>
</gene>
<dbReference type="GO" id="GO:0005634">
    <property type="term" value="C:nucleus"/>
    <property type="evidence" value="ECO:0007669"/>
    <property type="project" value="TreeGrafter"/>
</dbReference>
<feature type="domain" description="Alpha-D-phosphohexomutase alpha/beta/alpha" evidence="8">
    <location>
        <begin position="233"/>
        <end position="329"/>
    </location>
</feature>
<dbReference type="InterPro" id="IPR005846">
    <property type="entry name" value="A-D-PHexomutase_a/b/a-III"/>
</dbReference>
<evidence type="ECO:0000256" key="3">
    <source>
        <dbReference type="ARBA" id="ARBA00022553"/>
    </source>
</evidence>
<reference evidence="10" key="1">
    <citation type="submission" date="2023-07" db="EMBL/GenBank/DDBJ databases">
        <authorList>
            <consortium name="CYATHOMIX"/>
        </authorList>
    </citation>
    <scope>NUCLEOTIDE SEQUENCE</scope>
    <source>
        <strain evidence="10">N/A</strain>
    </source>
</reference>
<evidence type="ECO:0000259" key="7">
    <source>
        <dbReference type="Pfam" id="PF02878"/>
    </source>
</evidence>
<dbReference type="PANTHER" id="PTHR45745:SF1">
    <property type="entry name" value="PHOSPHOGLUCOMUTASE 2B-RELATED"/>
    <property type="match status" value="1"/>
</dbReference>
<dbReference type="CDD" id="cd05799">
    <property type="entry name" value="PGM2"/>
    <property type="match status" value="1"/>
</dbReference>
<proteinExistence type="inferred from homology"/>
<dbReference type="InterPro" id="IPR036900">
    <property type="entry name" value="A-D-PHexomutase_C_sf"/>
</dbReference>
<dbReference type="GO" id="GO:0008973">
    <property type="term" value="F:phosphopentomutase activity"/>
    <property type="evidence" value="ECO:0007669"/>
    <property type="project" value="TreeGrafter"/>
</dbReference>